<keyword evidence="2" id="KW-1185">Reference proteome</keyword>
<dbReference type="Proteomes" id="UP000282674">
    <property type="component" value="Unassembled WGS sequence"/>
</dbReference>
<dbReference type="OrthoDB" id="3483512at2"/>
<gene>
    <name evidence="1" type="ORF">EBO15_02235</name>
</gene>
<dbReference type="EMBL" id="RFFG01000003">
    <property type="protein sequence ID" value="RMI47359.1"/>
    <property type="molecule type" value="Genomic_DNA"/>
</dbReference>
<dbReference type="RefSeq" id="WP_122192593.1">
    <property type="nucleotide sequence ID" value="NZ_JBHSKC010000002.1"/>
</dbReference>
<protein>
    <submittedName>
        <fullName evidence="1">Uncharacterized protein</fullName>
    </submittedName>
</protein>
<name>A0A3M2MCT9_9ACTN</name>
<evidence type="ECO:0000313" key="2">
    <source>
        <dbReference type="Proteomes" id="UP000282674"/>
    </source>
</evidence>
<comment type="caution">
    <text evidence="1">The sequence shown here is derived from an EMBL/GenBank/DDBJ whole genome shotgun (WGS) entry which is preliminary data.</text>
</comment>
<reference evidence="1 2" key="1">
    <citation type="submission" date="2018-10" db="EMBL/GenBank/DDBJ databases">
        <title>Isolation from soil.</title>
        <authorList>
            <person name="Hu J."/>
        </authorList>
    </citation>
    <scope>NUCLEOTIDE SEQUENCE [LARGE SCALE GENOMIC DNA]</scope>
    <source>
        <strain evidence="1 2">NEAU-Ht49</strain>
    </source>
</reference>
<evidence type="ECO:0000313" key="1">
    <source>
        <dbReference type="EMBL" id="RMI47359.1"/>
    </source>
</evidence>
<sequence>MSESTERVVHMVGKVKNDVAMPLCHRAAAEDVISDDPARVTCRRCVEAIAAARDAEEHWLRAQEDHYGESF</sequence>
<accession>A0A3M2MCT9</accession>
<proteinExistence type="predicted"/>
<organism evidence="1 2">
    <name type="scientific">Actinomadura harenae</name>
    <dbReference type="NCBI Taxonomy" id="2483351"/>
    <lineage>
        <taxon>Bacteria</taxon>
        <taxon>Bacillati</taxon>
        <taxon>Actinomycetota</taxon>
        <taxon>Actinomycetes</taxon>
        <taxon>Streptosporangiales</taxon>
        <taxon>Thermomonosporaceae</taxon>
        <taxon>Actinomadura</taxon>
    </lineage>
</organism>
<dbReference type="AlphaFoldDB" id="A0A3M2MCT9"/>